<dbReference type="PANTHER" id="PTHR32329">
    <property type="entry name" value="BIFUNCTIONAL PROTEIN [INCLUDES 2-HYDROXYACYL-COA DEHYDRATASE (N-TER) AND ITS ACTIVATOR DOMAIN (C_TERM)-RELATED"/>
    <property type="match status" value="1"/>
</dbReference>
<sequence>MHGEILAAARQAGSRIPAYLGIDVGSISTNVVVMDEHRHILSKAYLMTAGRPLEAVRQGLEIVDEDVHGLVEILGVATTGSGRYLTGDFVGADLVINEITAQATGAAIVDPTVDTIFEIGGQDSKYISLEDGVVVDFEMNHACAAGTGSFLEEQAERLGMSIKDEFANEAFTSQAPIRLGERCTVFMESDLLSYQQQGAERRDLVAGLAYSIVTNYLNRVVGHRRIGRRIFF</sequence>
<keyword evidence="3" id="KW-0408">Iron</keyword>
<feature type="domain" description="ATPase BadF/BadG/BcrA/BcrD type" evidence="5">
    <location>
        <begin position="20"/>
        <end position="214"/>
    </location>
</feature>
<dbReference type="InterPro" id="IPR043129">
    <property type="entry name" value="ATPase_NBD"/>
</dbReference>
<evidence type="ECO:0000256" key="1">
    <source>
        <dbReference type="ARBA" id="ARBA00001966"/>
    </source>
</evidence>
<dbReference type="GO" id="GO:0046872">
    <property type="term" value="F:metal ion binding"/>
    <property type="evidence" value="ECO:0007669"/>
    <property type="project" value="UniProtKB-KW"/>
</dbReference>
<dbReference type="InterPro" id="IPR002731">
    <property type="entry name" value="ATPase_BadF"/>
</dbReference>
<evidence type="ECO:0000259" key="5">
    <source>
        <dbReference type="Pfam" id="PF01869"/>
    </source>
</evidence>
<proteinExistence type="predicted"/>
<evidence type="ECO:0000256" key="3">
    <source>
        <dbReference type="ARBA" id="ARBA00023004"/>
    </source>
</evidence>
<evidence type="ECO:0000256" key="4">
    <source>
        <dbReference type="ARBA" id="ARBA00023014"/>
    </source>
</evidence>
<dbReference type="NCBIfam" id="TIGR00241">
    <property type="entry name" value="CoA_E_activ"/>
    <property type="match status" value="1"/>
</dbReference>
<dbReference type="SUPFAM" id="SSF53067">
    <property type="entry name" value="Actin-like ATPase domain"/>
    <property type="match status" value="1"/>
</dbReference>
<dbReference type="EMBL" id="BARS01045032">
    <property type="protein sequence ID" value="GAG29004.1"/>
    <property type="molecule type" value="Genomic_DNA"/>
</dbReference>
<dbReference type="CDD" id="cd24035">
    <property type="entry name" value="ASKHA_NBD_O66634-like_rpt2"/>
    <property type="match status" value="1"/>
</dbReference>
<dbReference type="PANTHER" id="PTHR32329:SF7">
    <property type="entry name" value="ACTIVATOR OF 2-HYDROXYACYL-COA-HYDRATASE"/>
    <property type="match status" value="1"/>
</dbReference>
<evidence type="ECO:0000313" key="6">
    <source>
        <dbReference type="EMBL" id="GAG29004.1"/>
    </source>
</evidence>
<dbReference type="Pfam" id="PF01869">
    <property type="entry name" value="BcrAD_BadFG"/>
    <property type="match status" value="1"/>
</dbReference>
<keyword evidence="4" id="KW-0411">Iron-sulfur</keyword>
<comment type="caution">
    <text evidence="6">The sequence shown here is derived from an EMBL/GenBank/DDBJ whole genome shotgun (WGS) entry which is preliminary data.</text>
</comment>
<protein>
    <recommendedName>
        <fullName evidence="5">ATPase BadF/BadG/BcrA/BcrD type domain-containing protein</fullName>
    </recommendedName>
</protein>
<evidence type="ECO:0000256" key="2">
    <source>
        <dbReference type="ARBA" id="ARBA00022723"/>
    </source>
</evidence>
<dbReference type="AlphaFoldDB" id="X0WDH7"/>
<reference evidence="6" key="1">
    <citation type="journal article" date="2014" name="Front. Microbiol.">
        <title>High frequency of phylogenetically diverse reductive dehalogenase-homologous genes in deep subseafloor sedimentary metagenomes.</title>
        <authorList>
            <person name="Kawai M."/>
            <person name="Futagami T."/>
            <person name="Toyoda A."/>
            <person name="Takaki Y."/>
            <person name="Nishi S."/>
            <person name="Hori S."/>
            <person name="Arai W."/>
            <person name="Tsubouchi T."/>
            <person name="Morono Y."/>
            <person name="Uchiyama I."/>
            <person name="Ito T."/>
            <person name="Fujiyama A."/>
            <person name="Inagaki F."/>
            <person name="Takami H."/>
        </authorList>
    </citation>
    <scope>NUCLEOTIDE SEQUENCE</scope>
    <source>
        <strain evidence="6">Expedition CK06-06</strain>
    </source>
</reference>
<dbReference type="InterPro" id="IPR051805">
    <property type="entry name" value="Dehydratase_Activator_Redct"/>
</dbReference>
<gene>
    <name evidence="6" type="ORF">S01H1_67953</name>
</gene>
<feature type="non-terminal residue" evidence="6">
    <location>
        <position position="232"/>
    </location>
</feature>
<dbReference type="GO" id="GO:0051536">
    <property type="term" value="F:iron-sulfur cluster binding"/>
    <property type="evidence" value="ECO:0007669"/>
    <property type="project" value="UniProtKB-KW"/>
</dbReference>
<comment type="cofactor">
    <cofactor evidence="1">
        <name>[4Fe-4S] cluster</name>
        <dbReference type="ChEBI" id="CHEBI:49883"/>
    </cofactor>
</comment>
<name>X0WDH7_9ZZZZ</name>
<accession>X0WDH7</accession>
<keyword evidence="2" id="KW-0479">Metal-binding</keyword>
<organism evidence="6">
    <name type="scientific">marine sediment metagenome</name>
    <dbReference type="NCBI Taxonomy" id="412755"/>
    <lineage>
        <taxon>unclassified sequences</taxon>
        <taxon>metagenomes</taxon>
        <taxon>ecological metagenomes</taxon>
    </lineage>
</organism>
<dbReference type="InterPro" id="IPR008275">
    <property type="entry name" value="CoA_E_activase_dom"/>
</dbReference>
<dbReference type="Gene3D" id="3.30.420.40">
    <property type="match status" value="2"/>
</dbReference>